<proteinExistence type="predicted"/>
<evidence type="ECO:0000256" key="5">
    <source>
        <dbReference type="SAM" id="MobiDB-lite"/>
    </source>
</evidence>
<dbReference type="AlphaFoldDB" id="A0A3E2HAX8"/>
<gene>
    <name evidence="7" type="ORF">B7463_g5825</name>
</gene>
<evidence type="ECO:0000256" key="3">
    <source>
        <dbReference type="ARBA" id="ARBA00023242"/>
    </source>
</evidence>
<feature type="domain" description="Xylanolytic transcriptional activator regulatory" evidence="6">
    <location>
        <begin position="239"/>
        <end position="316"/>
    </location>
</feature>
<dbReference type="PANTHER" id="PTHR47840:SF1">
    <property type="entry name" value="ZN(II)2CYS6 TRANSCRIPTION FACTOR (EUROFUNG)"/>
    <property type="match status" value="1"/>
</dbReference>
<dbReference type="Proteomes" id="UP000258309">
    <property type="component" value="Unassembled WGS sequence"/>
</dbReference>
<feature type="non-terminal residue" evidence="7">
    <location>
        <position position="1"/>
    </location>
</feature>
<feature type="region of interest" description="Disordered" evidence="5">
    <location>
        <begin position="718"/>
        <end position="738"/>
    </location>
</feature>
<reference evidence="7 8" key="1">
    <citation type="submission" date="2018-05" db="EMBL/GenBank/DDBJ databases">
        <title>Draft genome sequence of Scytalidium lignicola DSM 105466, a ubiquitous saprotrophic fungus.</title>
        <authorList>
            <person name="Buettner E."/>
            <person name="Gebauer A.M."/>
            <person name="Hofrichter M."/>
            <person name="Liers C."/>
            <person name="Kellner H."/>
        </authorList>
    </citation>
    <scope>NUCLEOTIDE SEQUENCE [LARGE SCALE GENOMIC DNA]</scope>
    <source>
        <strain evidence="7 8">DSM 105466</strain>
    </source>
</reference>
<dbReference type="EMBL" id="NCSJ02000098">
    <property type="protein sequence ID" value="RFU30530.1"/>
    <property type="molecule type" value="Genomic_DNA"/>
</dbReference>
<dbReference type="PANTHER" id="PTHR47840">
    <property type="entry name" value="ZN(II)2CYS6 TRANSCRIPTION FACTOR (EUROFUNG)-RELATED"/>
    <property type="match status" value="1"/>
</dbReference>
<feature type="region of interest" description="Disordered" evidence="5">
    <location>
        <begin position="36"/>
        <end position="65"/>
    </location>
</feature>
<evidence type="ECO:0000259" key="6">
    <source>
        <dbReference type="SMART" id="SM00906"/>
    </source>
</evidence>
<dbReference type="GO" id="GO:0008270">
    <property type="term" value="F:zinc ion binding"/>
    <property type="evidence" value="ECO:0007669"/>
    <property type="project" value="InterPro"/>
</dbReference>
<keyword evidence="4" id="KW-0175">Coiled coil</keyword>
<evidence type="ECO:0000313" key="8">
    <source>
        <dbReference type="Proteomes" id="UP000258309"/>
    </source>
</evidence>
<dbReference type="OrthoDB" id="5392779at2759"/>
<keyword evidence="1" id="KW-0805">Transcription regulation</keyword>
<dbReference type="GO" id="GO:0006351">
    <property type="term" value="P:DNA-templated transcription"/>
    <property type="evidence" value="ECO:0007669"/>
    <property type="project" value="InterPro"/>
</dbReference>
<keyword evidence="3" id="KW-0539">Nucleus</keyword>
<name>A0A3E2HAX8_SCYLI</name>
<dbReference type="CDD" id="cd12148">
    <property type="entry name" value="fungal_TF_MHR"/>
    <property type="match status" value="1"/>
</dbReference>
<keyword evidence="8" id="KW-1185">Reference proteome</keyword>
<organism evidence="7 8">
    <name type="scientific">Scytalidium lignicola</name>
    <name type="common">Hyphomycete</name>
    <dbReference type="NCBI Taxonomy" id="5539"/>
    <lineage>
        <taxon>Eukaryota</taxon>
        <taxon>Fungi</taxon>
        <taxon>Dikarya</taxon>
        <taxon>Ascomycota</taxon>
        <taxon>Pezizomycotina</taxon>
        <taxon>Leotiomycetes</taxon>
        <taxon>Leotiomycetes incertae sedis</taxon>
        <taxon>Scytalidium</taxon>
    </lineage>
</organism>
<comment type="caution">
    <text evidence="7">The sequence shown here is derived from an EMBL/GenBank/DDBJ whole genome shotgun (WGS) entry which is preliminary data.</text>
</comment>
<dbReference type="STRING" id="5539.A0A3E2HAX8"/>
<sequence length="738" mass="82137">MQAACQRRGSQCVSQEFPKDVSLDSVVQVEALHTGSDGSIYDTRTPTTSSEDSRSADHGIPTPLSMISEPSRSLAFYESSEHHTVENGFLPASQGKYERLSRFLHKSLPSREDTERICRASRHPSVLAHEIMTMPYTTLDQNSLATPETLLEIPKPNMHPVLISRHMLLLATFLQHLHPDLHKEIKGLSESPRAIMERLADLAASLVTTNDELLGSIEGLECIMIESVYQANIGNLRRSWVSGRRAMSIAQLMGLNRSDNQAQYKVLDPKTKYHPHHMWFRIVFLDRYLCLMLGVPQGSLDRSMASDAMLANDTPMGRLERIHCVIASRILERNESHPSSHDITLTRTLDVELQKAARSLPSKWWLAPNLDITSTDSQALFWNTRRMFAQIVHYNLLNQLHLPYMLCTLSAERKYEYSRITCVNASREVLSRFITLRNFNTIAYSCRTVDFLALMAAMTLLLAHLNSHLAGAENLLAHQYHSDRAMIEQVQENMKELNRLNSDALSAQSADLLRRLLAIEVETADSFPPRPKRVSVREAGTRTALPDQDDDAAVSVHIPYFGIIKIAREGLSKEVSNPQATTTTNRPAQTQVMDRASTITSKSLHAGSQMRSSELAGPSGIPNIEAMTSVDASYGHVEAPSMMSDTYARTQTQIGTLPIPATGANDVATHFAPQPQNCLSDPLLQQGDYPGLAAGTEDWAFQGVDMAFFESLMRSTGNEENEGADWNTIGEVSMNNGQ</sequence>
<accession>A0A3E2HAX8</accession>
<keyword evidence="2" id="KW-0804">Transcription</keyword>
<feature type="coiled-coil region" evidence="4">
    <location>
        <begin position="480"/>
        <end position="507"/>
    </location>
</feature>
<evidence type="ECO:0000256" key="2">
    <source>
        <dbReference type="ARBA" id="ARBA00023163"/>
    </source>
</evidence>
<dbReference type="OMA" id="YEYSRIT"/>
<evidence type="ECO:0000256" key="1">
    <source>
        <dbReference type="ARBA" id="ARBA00023015"/>
    </source>
</evidence>
<feature type="non-terminal residue" evidence="7">
    <location>
        <position position="738"/>
    </location>
</feature>
<evidence type="ECO:0000313" key="7">
    <source>
        <dbReference type="EMBL" id="RFU30530.1"/>
    </source>
</evidence>
<protein>
    <recommendedName>
        <fullName evidence="6">Xylanolytic transcriptional activator regulatory domain-containing protein</fullName>
    </recommendedName>
</protein>
<dbReference type="GO" id="GO:0003677">
    <property type="term" value="F:DNA binding"/>
    <property type="evidence" value="ECO:0007669"/>
    <property type="project" value="InterPro"/>
</dbReference>
<evidence type="ECO:0000256" key="4">
    <source>
        <dbReference type="SAM" id="Coils"/>
    </source>
</evidence>
<dbReference type="InterPro" id="IPR007219">
    <property type="entry name" value="XnlR_reg_dom"/>
</dbReference>
<dbReference type="SMART" id="SM00906">
    <property type="entry name" value="Fungal_trans"/>
    <property type="match status" value="1"/>
</dbReference>